<feature type="region of interest" description="Disordered" evidence="2">
    <location>
        <begin position="265"/>
        <end position="385"/>
    </location>
</feature>
<dbReference type="Gene3D" id="1.10.287.1490">
    <property type="match status" value="1"/>
</dbReference>
<keyword evidence="3" id="KW-0472">Membrane</keyword>
<name>A0A835ACX8_9POAL</name>
<gene>
    <name evidence="4" type="ORF">HU200_056012</name>
</gene>
<organism evidence="4 5">
    <name type="scientific">Digitaria exilis</name>
    <dbReference type="NCBI Taxonomy" id="1010633"/>
    <lineage>
        <taxon>Eukaryota</taxon>
        <taxon>Viridiplantae</taxon>
        <taxon>Streptophyta</taxon>
        <taxon>Embryophyta</taxon>
        <taxon>Tracheophyta</taxon>
        <taxon>Spermatophyta</taxon>
        <taxon>Magnoliopsida</taxon>
        <taxon>Liliopsida</taxon>
        <taxon>Poales</taxon>
        <taxon>Poaceae</taxon>
        <taxon>PACMAD clade</taxon>
        <taxon>Panicoideae</taxon>
        <taxon>Panicodae</taxon>
        <taxon>Paniceae</taxon>
        <taxon>Anthephorinae</taxon>
        <taxon>Digitaria</taxon>
    </lineage>
</organism>
<dbReference type="EMBL" id="JACEFO010002380">
    <property type="protein sequence ID" value="KAF8662428.1"/>
    <property type="molecule type" value="Genomic_DNA"/>
</dbReference>
<reference evidence="4" key="1">
    <citation type="submission" date="2020-07" db="EMBL/GenBank/DDBJ databases">
        <title>Genome sequence and genetic diversity analysis of an under-domesticated orphan crop, white fonio (Digitaria exilis).</title>
        <authorList>
            <person name="Bennetzen J.L."/>
            <person name="Chen S."/>
            <person name="Ma X."/>
            <person name="Wang X."/>
            <person name="Yssel A.E.J."/>
            <person name="Chaluvadi S.R."/>
            <person name="Johnson M."/>
            <person name="Gangashetty P."/>
            <person name="Hamidou F."/>
            <person name="Sanogo M.D."/>
            <person name="Zwaenepoel A."/>
            <person name="Wallace J."/>
            <person name="Van De Peer Y."/>
            <person name="Van Deynze A."/>
        </authorList>
    </citation>
    <scope>NUCLEOTIDE SEQUENCE</scope>
    <source>
        <tissue evidence="4">Leaves</tissue>
    </source>
</reference>
<proteinExistence type="predicted"/>
<dbReference type="PANTHER" id="PTHR36143">
    <property type="entry name" value="OS08G0177500 PROTEIN"/>
    <property type="match status" value="1"/>
</dbReference>
<dbReference type="AlphaFoldDB" id="A0A835ACX8"/>
<evidence type="ECO:0000256" key="1">
    <source>
        <dbReference type="SAM" id="Coils"/>
    </source>
</evidence>
<evidence type="ECO:0000256" key="2">
    <source>
        <dbReference type="SAM" id="MobiDB-lite"/>
    </source>
</evidence>
<evidence type="ECO:0000256" key="3">
    <source>
        <dbReference type="SAM" id="Phobius"/>
    </source>
</evidence>
<sequence>MDGSKYRSKSYAMANGSRKLPYAFLLLLALAAGILSVVVLQKVREQRIFAGRLQERDRQLVSLRILLQKEKAFNREMKRKLEEMKATTTSLRTQKLDQKTKLKGLEATISNLKKTQKELEAAVTEKDNHINLMEESATNLKKARKELEATLTEKNRYIRHLDEKATIAKNTRKELEAILGEKDIRIRQLEEKATGSNPDQMAALMEILQRKEAELEEIKARFQDYKKTDRVAVNSTSTHVQTNNTRADPDIMIVKKPMNSSSVTTLAKSEEKRSANTTVVQSVKPEEKRSAHTTLVQSAKSEEKRSANTTIVQGVKPEEKRSANTTAVQGVKPEAKRSTDTKVVQSVKPEEKRSANTTVVQNAKPEEKRSAITTGVESKHPEERSLEEKVVKFITNTEDDGTKGNLDDFDEDIDFDDIYGESRSKNSGPPRRNKKLTNSLDGIGQSVNSLDQDSDRVRYNRLLEKENAKDANKSKKNNTNGTSEKTSKDSLAHAGHTTSEKAVQGMPGAAAADVKQSTNMPLNNDEARQQNRKQKKKKSKSKKKKMADTADTNVGGEVAKQRVPGATSI</sequence>
<feature type="compositionally biased region" description="Polar residues" evidence="2">
    <location>
        <begin position="436"/>
        <end position="451"/>
    </location>
</feature>
<dbReference type="PANTHER" id="PTHR36143:SF4">
    <property type="entry name" value="OS08G0177500 PROTEIN"/>
    <property type="match status" value="1"/>
</dbReference>
<feature type="compositionally biased region" description="Basic and acidic residues" evidence="2">
    <location>
        <begin position="453"/>
        <end position="473"/>
    </location>
</feature>
<accession>A0A835ACX8</accession>
<dbReference type="OrthoDB" id="656845at2759"/>
<feature type="region of interest" description="Disordered" evidence="2">
    <location>
        <begin position="420"/>
        <end position="569"/>
    </location>
</feature>
<keyword evidence="3" id="KW-1133">Transmembrane helix</keyword>
<keyword evidence="3" id="KW-0812">Transmembrane</keyword>
<comment type="caution">
    <text evidence="4">The sequence shown here is derived from an EMBL/GenBank/DDBJ whole genome shotgun (WGS) entry which is preliminary data.</text>
</comment>
<evidence type="ECO:0000313" key="4">
    <source>
        <dbReference type="EMBL" id="KAF8662428.1"/>
    </source>
</evidence>
<protein>
    <submittedName>
        <fullName evidence="4">Uncharacterized protein</fullName>
    </submittedName>
</protein>
<feature type="coiled-coil region" evidence="1">
    <location>
        <begin position="67"/>
        <end position="228"/>
    </location>
</feature>
<keyword evidence="1" id="KW-0175">Coiled coil</keyword>
<feature type="compositionally biased region" description="Basic residues" evidence="2">
    <location>
        <begin position="530"/>
        <end position="545"/>
    </location>
</feature>
<evidence type="ECO:0000313" key="5">
    <source>
        <dbReference type="Proteomes" id="UP000636709"/>
    </source>
</evidence>
<dbReference type="Gramene" id="Dexi6A01G0005810.1">
    <property type="protein sequence ID" value="Dexi6A01G0005810.1:cds"/>
    <property type="gene ID" value="Dexi6A01G0005810"/>
</dbReference>
<keyword evidence="5" id="KW-1185">Reference proteome</keyword>
<feature type="transmembrane region" description="Helical" evidence="3">
    <location>
        <begin position="20"/>
        <end position="40"/>
    </location>
</feature>
<dbReference type="Proteomes" id="UP000636709">
    <property type="component" value="Unassembled WGS sequence"/>
</dbReference>